<organism evidence="9 10">
    <name type="scientific">Psychroflexus lacisalsi</name>
    <dbReference type="NCBI Taxonomy" id="503928"/>
    <lineage>
        <taxon>Bacteria</taxon>
        <taxon>Pseudomonadati</taxon>
        <taxon>Bacteroidota</taxon>
        <taxon>Flavobacteriia</taxon>
        <taxon>Flavobacteriales</taxon>
        <taxon>Flavobacteriaceae</taxon>
        <taxon>Psychroflexus</taxon>
    </lineage>
</organism>
<name>A0ABP3VLH8_9FLAO</name>
<comment type="similarity">
    <text evidence="2">Belongs to the outer membrane factor (OMF) (TC 1.B.17) family.</text>
</comment>
<keyword evidence="5" id="KW-0812">Transmembrane</keyword>
<keyword evidence="8" id="KW-0175">Coiled coil</keyword>
<proteinExistence type="inferred from homology"/>
<dbReference type="Gene3D" id="1.20.1600.10">
    <property type="entry name" value="Outer membrane efflux proteins (OEP)"/>
    <property type="match status" value="1"/>
</dbReference>
<evidence type="ECO:0000256" key="5">
    <source>
        <dbReference type="ARBA" id="ARBA00022692"/>
    </source>
</evidence>
<evidence type="ECO:0000313" key="9">
    <source>
        <dbReference type="EMBL" id="GAA0763141.1"/>
    </source>
</evidence>
<dbReference type="PANTHER" id="PTHR30026">
    <property type="entry name" value="OUTER MEMBRANE PROTEIN TOLC"/>
    <property type="match status" value="1"/>
</dbReference>
<keyword evidence="6" id="KW-0472">Membrane</keyword>
<evidence type="ECO:0000256" key="2">
    <source>
        <dbReference type="ARBA" id="ARBA00007613"/>
    </source>
</evidence>
<dbReference type="Proteomes" id="UP001500185">
    <property type="component" value="Unassembled WGS sequence"/>
</dbReference>
<keyword evidence="4" id="KW-1134">Transmembrane beta strand</keyword>
<dbReference type="RefSeq" id="WP_224454602.1">
    <property type="nucleotide sequence ID" value="NZ_BAAAGG010000022.1"/>
</dbReference>
<dbReference type="InterPro" id="IPR003423">
    <property type="entry name" value="OMP_efflux"/>
</dbReference>
<dbReference type="EMBL" id="BAAAGG010000022">
    <property type="protein sequence ID" value="GAA0763141.1"/>
    <property type="molecule type" value="Genomic_DNA"/>
</dbReference>
<sequence>MNAFIKLFSLIAILFNLGVMQAQEEIKFTLQELKIKVLQDNRSLQVNDSKFRKIRARYRQTNAAFLPQLSASHSFYRTNNPVQAFGTLLNQGVFTEPDFQIDNLNNPSAISNFTTALRIQQPLINLDKWAQRSALNAQKEAQEYQNAFEEKALLVEVEKLYMQLQLAYRGVEVLEQTRKIARQNFESIKNFYEEGLLVMPDVLNADVRLNEVENEYIAASNQLKNLSDYLLFLMNNDSNAVIKPDSKLELKVVALEENSQIETREDVLAVSLKAEAQSKMQKASKLSFLPSLNAFGNVQWFADEIFTTNSRNFFVGASLNWNIFEGGKNIAKLQEETAGLDQSKLEASMYTSQSYLELEKARRQFREAEQKLNRNRLSLEQAEKAYQIRKDRFDEGLERTTDLLQAEQQQSSMRLAFNQSIFEFNYAQLYVQFLANTSTYEN</sequence>
<comment type="subcellular location">
    <subcellularLocation>
        <location evidence="1">Cell outer membrane</location>
    </subcellularLocation>
</comment>
<dbReference type="Pfam" id="PF02321">
    <property type="entry name" value="OEP"/>
    <property type="match status" value="2"/>
</dbReference>
<gene>
    <name evidence="9" type="ORF">GCM10009433_24180</name>
</gene>
<dbReference type="InterPro" id="IPR051906">
    <property type="entry name" value="TolC-like"/>
</dbReference>
<evidence type="ECO:0000256" key="1">
    <source>
        <dbReference type="ARBA" id="ARBA00004442"/>
    </source>
</evidence>
<evidence type="ECO:0000256" key="7">
    <source>
        <dbReference type="ARBA" id="ARBA00023237"/>
    </source>
</evidence>
<feature type="coiled-coil region" evidence="8">
    <location>
        <begin position="355"/>
        <end position="385"/>
    </location>
</feature>
<comment type="caution">
    <text evidence="9">The sequence shown here is derived from an EMBL/GenBank/DDBJ whole genome shotgun (WGS) entry which is preliminary data.</text>
</comment>
<evidence type="ECO:0000256" key="4">
    <source>
        <dbReference type="ARBA" id="ARBA00022452"/>
    </source>
</evidence>
<evidence type="ECO:0000256" key="6">
    <source>
        <dbReference type="ARBA" id="ARBA00023136"/>
    </source>
</evidence>
<keyword evidence="10" id="KW-1185">Reference proteome</keyword>
<keyword evidence="3" id="KW-0813">Transport</keyword>
<dbReference type="SUPFAM" id="SSF56954">
    <property type="entry name" value="Outer membrane efflux proteins (OEP)"/>
    <property type="match status" value="1"/>
</dbReference>
<dbReference type="PANTHER" id="PTHR30026:SF20">
    <property type="entry name" value="OUTER MEMBRANE PROTEIN TOLC"/>
    <property type="match status" value="1"/>
</dbReference>
<accession>A0ABP3VLH8</accession>
<evidence type="ECO:0000256" key="3">
    <source>
        <dbReference type="ARBA" id="ARBA00022448"/>
    </source>
</evidence>
<evidence type="ECO:0000313" key="10">
    <source>
        <dbReference type="Proteomes" id="UP001500185"/>
    </source>
</evidence>
<protein>
    <submittedName>
        <fullName evidence="9">TolC family protein</fullName>
    </submittedName>
</protein>
<reference evidence="10" key="1">
    <citation type="journal article" date="2019" name="Int. J. Syst. Evol. Microbiol.">
        <title>The Global Catalogue of Microorganisms (GCM) 10K type strain sequencing project: providing services to taxonomists for standard genome sequencing and annotation.</title>
        <authorList>
            <consortium name="The Broad Institute Genomics Platform"/>
            <consortium name="The Broad Institute Genome Sequencing Center for Infectious Disease"/>
            <person name="Wu L."/>
            <person name="Ma J."/>
        </authorList>
    </citation>
    <scope>NUCLEOTIDE SEQUENCE [LARGE SCALE GENOMIC DNA]</scope>
    <source>
        <strain evidence="10">JCM 16231</strain>
    </source>
</reference>
<evidence type="ECO:0000256" key="8">
    <source>
        <dbReference type="SAM" id="Coils"/>
    </source>
</evidence>
<keyword evidence="7" id="KW-0998">Cell outer membrane</keyword>